<keyword evidence="2" id="KW-1185">Reference proteome</keyword>
<gene>
    <name evidence="1" type="ORF">RT761_01072</name>
</gene>
<protein>
    <recommendedName>
        <fullName evidence="3">DUF4435 domain-containing protein</fullName>
    </recommendedName>
</protein>
<dbReference type="AlphaFoldDB" id="A0A7T1AL57"/>
<dbReference type="EMBL" id="CP065383">
    <property type="protein sequence ID" value="QPM67859.1"/>
    <property type="molecule type" value="Genomic_DNA"/>
</dbReference>
<dbReference type="InterPro" id="IPR024508">
    <property type="entry name" value="DUF3226"/>
</dbReference>
<dbReference type="Proteomes" id="UP000594463">
    <property type="component" value="Chromosome"/>
</dbReference>
<evidence type="ECO:0000313" key="2">
    <source>
        <dbReference type="Proteomes" id="UP000594463"/>
    </source>
</evidence>
<dbReference type="KEGG" id="alam:RT761_01072"/>
<sequence length="209" mass="23283">MTTQKEKTIEIKKNHLMIVEGQDEFRFFNAFFKYHNISDIQVIDIGGKTQFKNRIRAVVISQYFHQVKSIGIVRDADDNPQGAFQSICHSLKSAGLNAPTAPMTITDSKPRVAVYICPSQNKKGAIENIILNSVKKLPVMECVNSFIDCLLNNKTDLNPPHNIEKAKVQAFLSSKGEGGIQVGLASEKGYFPLGDPAFNDIKKFINLLL</sequence>
<dbReference type="SUPFAM" id="SSF160945">
    <property type="entry name" value="PH0156-like"/>
    <property type="match status" value="1"/>
</dbReference>
<evidence type="ECO:0000313" key="1">
    <source>
        <dbReference type="EMBL" id="QPM67859.1"/>
    </source>
</evidence>
<organism evidence="1 2">
    <name type="scientific">Atribacter laminatus</name>
    <dbReference type="NCBI Taxonomy" id="2847778"/>
    <lineage>
        <taxon>Bacteria</taxon>
        <taxon>Pseudomonadati</taxon>
        <taxon>Atribacterota</taxon>
        <taxon>Atribacteria</taxon>
        <taxon>Atribacterales</taxon>
        <taxon>Atribacteraceae</taxon>
        <taxon>Atribacter</taxon>
    </lineage>
</organism>
<name>A0A7T1AL57_ATRLM</name>
<accession>A0A7T1AL57</accession>
<reference evidence="1 2" key="1">
    <citation type="journal article" date="2021" name="Nat. Commun.">
        <title>Isolation of a member of the candidate phylum Atribacteria reveals a unique cell membrane structure.</title>
        <authorList>
            <person name="Taiki K."/>
            <person name="Nobu M.K."/>
            <person name="Kusada H."/>
            <person name="Meng X.-Y."/>
            <person name="Hosoki N."/>
            <person name="Uematsu K."/>
            <person name="Yoshioka H."/>
            <person name="Kamagata Y."/>
            <person name="Tamaki H."/>
        </authorList>
    </citation>
    <scope>NUCLEOTIDE SEQUENCE [LARGE SCALE GENOMIC DNA]</scope>
    <source>
        <strain evidence="1 2">RT761</strain>
    </source>
</reference>
<evidence type="ECO:0008006" key="3">
    <source>
        <dbReference type="Google" id="ProtNLM"/>
    </source>
</evidence>
<dbReference type="RefSeq" id="WP_218113036.1">
    <property type="nucleotide sequence ID" value="NZ_CP065383.1"/>
</dbReference>
<proteinExistence type="predicted"/>
<dbReference type="Pfam" id="PF11536">
    <property type="entry name" value="DUF3226"/>
    <property type="match status" value="1"/>
</dbReference>